<feature type="transmembrane region" description="Helical" evidence="1">
    <location>
        <begin position="132"/>
        <end position="154"/>
    </location>
</feature>
<feature type="transmembrane region" description="Helical" evidence="1">
    <location>
        <begin position="294"/>
        <end position="314"/>
    </location>
</feature>
<dbReference type="PANTHER" id="PTHR37422">
    <property type="entry name" value="TEICHURONIC ACID BIOSYNTHESIS PROTEIN TUAE"/>
    <property type="match status" value="1"/>
</dbReference>
<feature type="transmembrane region" description="Helical" evidence="1">
    <location>
        <begin position="166"/>
        <end position="183"/>
    </location>
</feature>
<dbReference type="OrthoDB" id="9796592at2"/>
<dbReference type="InterPro" id="IPR051533">
    <property type="entry name" value="WaaL-like"/>
</dbReference>
<feature type="transmembrane region" description="Helical" evidence="1">
    <location>
        <begin position="12"/>
        <end position="31"/>
    </location>
</feature>
<name>A0A1M5ADH6_9BACL</name>
<feature type="transmembrane region" description="Helical" evidence="1">
    <location>
        <begin position="189"/>
        <end position="210"/>
    </location>
</feature>
<feature type="transmembrane region" description="Helical" evidence="1">
    <location>
        <begin position="38"/>
        <end position="59"/>
    </location>
</feature>
<organism evidence="2 3">
    <name type="scientific">Seinonella peptonophila</name>
    <dbReference type="NCBI Taxonomy" id="112248"/>
    <lineage>
        <taxon>Bacteria</taxon>
        <taxon>Bacillati</taxon>
        <taxon>Bacillota</taxon>
        <taxon>Bacilli</taxon>
        <taxon>Bacillales</taxon>
        <taxon>Thermoactinomycetaceae</taxon>
        <taxon>Seinonella</taxon>
    </lineage>
</organism>
<dbReference type="EMBL" id="FQVL01000013">
    <property type="protein sequence ID" value="SHF28340.1"/>
    <property type="molecule type" value="Genomic_DNA"/>
</dbReference>
<keyword evidence="1" id="KW-0472">Membrane</keyword>
<dbReference type="Proteomes" id="UP000184476">
    <property type="component" value="Unassembled WGS sequence"/>
</dbReference>
<feature type="transmembrane region" description="Helical" evidence="1">
    <location>
        <begin position="65"/>
        <end position="86"/>
    </location>
</feature>
<keyword evidence="1" id="KW-1133">Transmembrane helix</keyword>
<dbReference type="PANTHER" id="PTHR37422:SF17">
    <property type="entry name" value="O-ANTIGEN LIGASE"/>
    <property type="match status" value="1"/>
</dbReference>
<gene>
    <name evidence="2" type="ORF">SAMN05444392_11348</name>
</gene>
<evidence type="ECO:0000313" key="2">
    <source>
        <dbReference type="EMBL" id="SHF28340.1"/>
    </source>
</evidence>
<feature type="transmembrane region" description="Helical" evidence="1">
    <location>
        <begin position="98"/>
        <end position="120"/>
    </location>
</feature>
<feature type="transmembrane region" description="Helical" evidence="1">
    <location>
        <begin position="335"/>
        <end position="353"/>
    </location>
</feature>
<keyword evidence="1" id="KW-0812">Transmembrane</keyword>
<dbReference type="AlphaFoldDB" id="A0A1M5ADH6"/>
<reference evidence="2 3" key="1">
    <citation type="submission" date="2016-11" db="EMBL/GenBank/DDBJ databases">
        <authorList>
            <person name="Jaros S."/>
            <person name="Januszkiewicz K."/>
            <person name="Wedrychowicz H."/>
        </authorList>
    </citation>
    <scope>NUCLEOTIDE SEQUENCE [LARGE SCALE GENOMIC DNA]</scope>
    <source>
        <strain evidence="2 3">DSM 44666</strain>
    </source>
</reference>
<evidence type="ECO:0000313" key="3">
    <source>
        <dbReference type="Proteomes" id="UP000184476"/>
    </source>
</evidence>
<dbReference type="RefSeq" id="WP_073156963.1">
    <property type="nucleotide sequence ID" value="NZ_FQVL01000013.1"/>
</dbReference>
<sequence length="377" mass="44197">MLFSGIVITEPAIFDILIITLLITGALLSYLKFRRYLIRTLTFVLMYLAGILLSMYQIINLNEGIYYLTISVYLICLWIFFIGVLTKFRRYQLLEKIFFGYTIAAFFSSILSIFAFFQLIPHYNWFIKYDRATALFQDPNVFGAFLIPISIYAIHKITRSSKKKKIIWFTIFLSTSMGVLLSFSRAAWLNYFVSLSVFIFLRTLYVKNYTLYLRPSFLNKKILLILMALLSISFLCLFNINSFHELFTQRSGLQWYDQQRFATQSTIIQHTIVTPLGIGPGQAEMIYGLSPHNLYIRVLIENGWLGFVGFMLLFMSTINRSIRRSLLSQRVNQPYFALFASVLIGIFVNSFFIDSLHWRHFWLFLALPWAPLKKKRQ</sequence>
<accession>A0A1M5ADH6</accession>
<proteinExistence type="predicted"/>
<keyword evidence="3" id="KW-1185">Reference proteome</keyword>
<evidence type="ECO:0000256" key="1">
    <source>
        <dbReference type="SAM" id="Phobius"/>
    </source>
</evidence>
<dbReference type="STRING" id="112248.SAMN05444392_11348"/>
<protein>
    <recommendedName>
        <fullName evidence="4">O-antigen ligase</fullName>
    </recommendedName>
</protein>
<evidence type="ECO:0008006" key="4">
    <source>
        <dbReference type="Google" id="ProtNLM"/>
    </source>
</evidence>
<feature type="transmembrane region" description="Helical" evidence="1">
    <location>
        <begin position="222"/>
        <end position="240"/>
    </location>
</feature>